<organism evidence="2 3">
    <name type="scientific">Paenibacillus sophorae</name>
    <dbReference type="NCBI Taxonomy" id="1333845"/>
    <lineage>
        <taxon>Bacteria</taxon>
        <taxon>Bacillati</taxon>
        <taxon>Bacillota</taxon>
        <taxon>Bacilli</taxon>
        <taxon>Bacillales</taxon>
        <taxon>Paenibacillaceae</taxon>
        <taxon>Paenibacillus</taxon>
    </lineage>
</organism>
<evidence type="ECO:0000313" key="1">
    <source>
        <dbReference type="EMBL" id="QWU14316.1"/>
    </source>
</evidence>
<dbReference type="EMBL" id="FODH01000001">
    <property type="protein sequence ID" value="SEN46612.1"/>
    <property type="molecule type" value="Genomic_DNA"/>
</dbReference>
<dbReference type="RefSeq" id="WP_139210541.1">
    <property type="nucleotide sequence ID" value="NZ_CP076607.1"/>
</dbReference>
<proteinExistence type="predicted"/>
<evidence type="ECO:0000313" key="4">
    <source>
        <dbReference type="Proteomes" id="UP000683429"/>
    </source>
</evidence>
<name>A0A1H8GRE5_9BACL</name>
<dbReference type="Proteomes" id="UP000683429">
    <property type="component" value="Chromosome"/>
</dbReference>
<protein>
    <submittedName>
        <fullName evidence="2">Uncharacterized protein</fullName>
    </submittedName>
</protein>
<evidence type="ECO:0000313" key="3">
    <source>
        <dbReference type="Proteomes" id="UP000198809"/>
    </source>
</evidence>
<accession>A0A1H8GRE5</accession>
<gene>
    <name evidence="1" type="ORF">KP014_20635</name>
    <name evidence="2" type="ORF">SAMN04487895_101619</name>
</gene>
<evidence type="ECO:0000313" key="2">
    <source>
        <dbReference type="EMBL" id="SEN46612.1"/>
    </source>
</evidence>
<reference evidence="2 3" key="1">
    <citation type="submission" date="2016-10" db="EMBL/GenBank/DDBJ databases">
        <authorList>
            <person name="de Groot N.N."/>
        </authorList>
    </citation>
    <scope>NUCLEOTIDE SEQUENCE [LARGE SCALE GENOMIC DNA]</scope>
    <source>
        <strain evidence="2 3">CGMCC 1.10238</strain>
    </source>
</reference>
<dbReference type="STRING" id="1333845.SAMN04487895_101619"/>
<keyword evidence="4" id="KW-1185">Reference proteome</keyword>
<dbReference type="AlphaFoldDB" id="A0A1H8GRE5"/>
<reference evidence="1 4" key="2">
    <citation type="submission" date="2021-06" db="EMBL/GenBank/DDBJ databases">
        <title>Whole genome sequence of Paenibacillus sophorae DSM23020 for comparative genomics.</title>
        <authorList>
            <person name="Kim M.-J."/>
            <person name="Lee G."/>
            <person name="Shin J.-H."/>
        </authorList>
    </citation>
    <scope>NUCLEOTIDE SEQUENCE [LARGE SCALE GENOMIC DNA]</scope>
    <source>
        <strain evidence="1 4">DSM 23020</strain>
    </source>
</reference>
<sequence>MDEIVLANGSKIQIQQSNMNIRGKGYYIGVDLSSNQAMNLCNGTGQIGYAVDVDDYCPCPGCEACENDDWKLGEDEPEGWCWYGRK</sequence>
<dbReference type="Proteomes" id="UP000198809">
    <property type="component" value="Unassembled WGS sequence"/>
</dbReference>
<dbReference type="EMBL" id="CP076607">
    <property type="protein sequence ID" value="QWU14316.1"/>
    <property type="molecule type" value="Genomic_DNA"/>
</dbReference>